<dbReference type="GeneID" id="40832224"/>
<keyword evidence="1" id="KW-0812">Transmembrane</keyword>
<keyword evidence="1" id="KW-0472">Membrane</keyword>
<sequence>MNGPASVLTVAIVIAALVIRTALAEMRRPGSARTQWAFATNARALTAGALTTAVLGVIAMQTYGCGAAAWAVLAGALVALIVDRRPSGE</sequence>
<organism evidence="2 3">
    <name type="scientific">Streptomyces wuyuanensis</name>
    <dbReference type="NCBI Taxonomy" id="1196353"/>
    <lineage>
        <taxon>Bacteria</taxon>
        <taxon>Bacillati</taxon>
        <taxon>Actinomycetota</taxon>
        <taxon>Actinomycetes</taxon>
        <taxon>Kitasatosporales</taxon>
        <taxon>Streptomycetaceae</taxon>
        <taxon>Streptomyces</taxon>
    </lineage>
</organism>
<evidence type="ECO:0000313" key="3">
    <source>
        <dbReference type="Proteomes" id="UP000199063"/>
    </source>
</evidence>
<keyword evidence="1" id="KW-1133">Transmembrane helix</keyword>
<proteinExistence type="predicted"/>
<keyword evidence="3" id="KW-1185">Reference proteome</keyword>
<feature type="transmembrane region" description="Helical" evidence="1">
    <location>
        <begin position="44"/>
        <end position="61"/>
    </location>
</feature>
<reference evidence="3" key="1">
    <citation type="submission" date="2016-10" db="EMBL/GenBank/DDBJ databases">
        <authorList>
            <person name="Varghese N."/>
            <person name="Submissions S."/>
        </authorList>
    </citation>
    <scope>NUCLEOTIDE SEQUENCE [LARGE SCALE GENOMIC DNA]</scope>
    <source>
        <strain evidence="3">CGMCC 4.7042</strain>
    </source>
</reference>
<feature type="transmembrane region" description="Helical" evidence="1">
    <location>
        <begin position="67"/>
        <end position="83"/>
    </location>
</feature>
<dbReference type="AlphaFoldDB" id="A0A1G9YEK4"/>
<name>A0A1G9YEK4_9ACTN</name>
<feature type="transmembrane region" description="Helical" evidence="1">
    <location>
        <begin position="6"/>
        <end position="23"/>
    </location>
</feature>
<evidence type="ECO:0000256" key="1">
    <source>
        <dbReference type="SAM" id="Phobius"/>
    </source>
</evidence>
<dbReference type="Proteomes" id="UP000199063">
    <property type="component" value="Unassembled WGS sequence"/>
</dbReference>
<dbReference type="STRING" id="1196353.SAMN05444921_11874"/>
<protein>
    <submittedName>
        <fullName evidence="2">Uncharacterized protein</fullName>
    </submittedName>
</protein>
<dbReference type="EMBL" id="FNHI01000018">
    <property type="protein sequence ID" value="SDN06853.1"/>
    <property type="molecule type" value="Genomic_DNA"/>
</dbReference>
<evidence type="ECO:0000313" key="2">
    <source>
        <dbReference type="EMBL" id="SDN06853.1"/>
    </source>
</evidence>
<dbReference type="RefSeq" id="WP_093658532.1">
    <property type="nucleotide sequence ID" value="NZ_FNHI01000018.1"/>
</dbReference>
<accession>A0A1G9YEK4</accession>
<gene>
    <name evidence="2" type="ORF">SAMN05444921_11874</name>
</gene>